<dbReference type="PRINTS" id="PR00080">
    <property type="entry name" value="SDRFAMILY"/>
</dbReference>
<evidence type="ECO:0000313" key="5">
    <source>
        <dbReference type="Proteomes" id="UP000620874"/>
    </source>
</evidence>
<organism evidence="4 5">
    <name type="scientific">Phocaeicola intestinalis</name>
    <dbReference type="NCBI Taxonomy" id="2762212"/>
    <lineage>
        <taxon>Bacteria</taxon>
        <taxon>Pseudomonadati</taxon>
        <taxon>Bacteroidota</taxon>
        <taxon>Bacteroidia</taxon>
        <taxon>Bacteroidales</taxon>
        <taxon>Bacteroidaceae</taxon>
        <taxon>Phocaeicola</taxon>
    </lineage>
</organism>
<evidence type="ECO:0000256" key="3">
    <source>
        <dbReference type="RuleBase" id="RU000363"/>
    </source>
</evidence>
<dbReference type="Proteomes" id="UP000620874">
    <property type="component" value="Unassembled WGS sequence"/>
</dbReference>
<dbReference type="EMBL" id="JACSPP010000019">
    <property type="protein sequence ID" value="MBD8040358.1"/>
    <property type="molecule type" value="Genomic_DNA"/>
</dbReference>
<dbReference type="PROSITE" id="PS00061">
    <property type="entry name" value="ADH_SHORT"/>
    <property type="match status" value="1"/>
</dbReference>
<dbReference type="InterPro" id="IPR002347">
    <property type="entry name" value="SDR_fam"/>
</dbReference>
<dbReference type="PANTHER" id="PTHR42760">
    <property type="entry name" value="SHORT-CHAIN DEHYDROGENASES/REDUCTASES FAMILY MEMBER"/>
    <property type="match status" value="1"/>
</dbReference>
<evidence type="ECO:0000313" key="4">
    <source>
        <dbReference type="EMBL" id="MBD8040358.1"/>
    </source>
</evidence>
<keyword evidence="2" id="KW-0560">Oxidoreductase</keyword>
<dbReference type="InterPro" id="IPR020904">
    <property type="entry name" value="Sc_DH/Rdtase_CS"/>
</dbReference>
<protein>
    <submittedName>
        <fullName evidence="4">SDR family oxidoreductase</fullName>
    </submittedName>
</protein>
<dbReference type="Pfam" id="PF00106">
    <property type="entry name" value="adh_short"/>
    <property type="match status" value="1"/>
</dbReference>
<dbReference type="PRINTS" id="PR00081">
    <property type="entry name" value="GDHRDH"/>
</dbReference>
<evidence type="ECO:0000256" key="2">
    <source>
        <dbReference type="ARBA" id="ARBA00023002"/>
    </source>
</evidence>
<dbReference type="InterPro" id="IPR036291">
    <property type="entry name" value="NAD(P)-bd_dom_sf"/>
</dbReference>
<sequence>MNIKQVIKKAFKLIFAKRPIYTTANIATLAPNELLKGRKALITGGTSGIGYAIAEAFLKSGASVCITGRNEERLLQAEGNLQKQYFSIEGKICHLVLDNRDVSSFDVKLKEAIDLMEGLDILVNNAGVQGDALPTATEKAYDAVLNTNLKGVFFLSQAVGRYMKDNKIKGNILNIASSSSLRPATSAYTISKWGIRGLTLGLAKSLAPLGIVVNGVAPGPTATPMIMHGDRSNITFDHIPAGRYAMPQEIANMAVFLTSDMGRMIIGDIVYMTGGAGVLTFDDLKYSF</sequence>
<dbReference type="SUPFAM" id="SSF51735">
    <property type="entry name" value="NAD(P)-binding Rossmann-fold domains"/>
    <property type="match status" value="1"/>
</dbReference>
<evidence type="ECO:0000256" key="1">
    <source>
        <dbReference type="ARBA" id="ARBA00006484"/>
    </source>
</evidence>
<name>A0ABR8Y869_9BACT</name>
<dbReference type="PANTHER" id="PTHR42760:SF133">
    <property type="entry name" value="3-OXOACYL-[ACYL-CARRIER-PROTEIN] REDUCTASE"/>
    <property type="match status" value="1"/>
</dbReference>
<gene>
    <name evidence="4" type="ORF">H9625_07855</name>
</gene>
<accession>A0ABR8Y869</accession>
<keyword evidence="5" id="KW-1185">Reference proteome</keyword>
<comment type="similarity">
    <text evidence="1 3">Belongs to the short-chain dehydrogenases/reductases (SDR) family.</text>
</comment>
<comment type="caution">
    <text evidence="4">The sequence shown here is derived from an EMBL/GenBank/DDBJ whole genome shotgun (WGS) entry which is preliminary data.</text>
</comment>
<dbReference type="CDD" id="cd05233">
    <property type="entry name" value="SDR_c"/>
    <property type="match status" value="1"/>
</dbReference>
<proteinExistence type="inferred from homology"/>
<dbReference type="Gene3D" id="3.40.50.720">
    <property type="entry name" value="NAD(P)-binding Rossmann-like Domain"/>
    <property type="match status" value="1"/>
</dbReference>
<reference evidence="4 5" key="1">
    <citation type="submission" date="2020-08" db="EMBL/GenBank/DDBJ databases">
        <title>A Genomic Blueprint of the Chicken Gut Microbiome.</title>
        <authorList>
            <person name="Gilroy R."/>
            <person name="Ravi A."/>
            <person name="Getino M."/>
            <person name="Pursley I."/>
            <person name="Horton D.L."/>
            <person name="Alikhan N.-F."/>
            <person name="Baker D."/>
            <person name="Gharbi K."/>
            <person name="Hall N."/>
            <person name="Watson M."/>
            <person name="Adriaenssens E.M."/>
            <person name="Foster-Nyarko E."/>
            <person name="Jarju S."/>
            <person name="Secka A."/>
            <person name="Antonio M."/>
            <person name="Oren A."/>
            <person name="Chaudhuri R."/>
            <person name="La Ragione R.M."/>
            <person name="Hildebrand F."/>
            <person name="Pallen M.J."/>
        </authorList>
    </citation>
    <scope>NUCLEOTIDE SEQUENCE [LARGE SCALE GENOMIC DNA]</scope>
    <source>
        <strain evidence="4 5">Sa1CVN1</strain>
    </source>
</reference>
<dbReference type="RefSeq" id="WP_087210533.1">
    <property type="nucleotide sequence ID" value="NZ_JACSPP010000019.1"/>
</dbReference>